<feature type="chain" id="PRO_5020367310" evidence="1">
    <location>
        <begin position="21"/>
        <end position="288"/>
    </location>
</feature>
<dbReference type="OrthoDB" id="1522627at2"/>
<dbReference type="RefSeq" id="WP_126538529.1">
    <property type="nucleotide sequence ID" value="NZ_BSPM01000009.1"/>
</dbReference>
<sequence>MRHLAILLAPLLLAPLPAAAWTATAELGTHATAASLSAADFAVTLHMETRKIEDYEAPAPVFRIEAGGAVLLEHVGEPAGMDEPQGTATLVEIDPSNRGPEAVFSSFTGGAHCCTALAVADRDADGRWRVVDLGQWDGDGGAFDDLDGDGEAEFHERDNDFLYAFDCYACSLAPLTIRAVVGGEVRDVSAEPRFLEAHRTFLADLEADAPAADEAGKGWWAGWIAAKARVGEGRQAWRRFEREYRPGEDDGVDVCAVATSPCPDDQWVKRPFPEALRAFLTERGFRIE</sequence>
<accession>A0A4R6RCT5</accession>
<dbReference type="AlphaFoldDB" id="A0A4R6RCT5"/>
<reference evidence="2 3" key="1">
    <citation type="submission" date="2019-03" db="EMBL/GenBank/DDBJ databases">
        <title>Genomic Encyclopedia of Type Strains, Phase IV (KMG-IV): sequencing the most valuable type-strain genomes for metagenomic binning, comparative biology and taxonomic classification.</title>
        <authorList>
            <person name="Goeker M."/>
        </authorList>
    </citation>
    <scope>NUCLEOTIDE SEQUENCE [LARGE SCALE GENOMIC DNA]</scope>
    <source>
        <strain evidence="2 3">DSM 102969</strain>
    </source>
</reference>
<name>A0A4R6RCT5_9HYPH</name>
<evidence type="ECO:0000313" key="2">
    <source>
        <dbReference type="EMBL" id="TDP83517.1"/>
    </source>
</evidence>
<gene>
    <name evidence="2" type="ORF">EDD54_3479</name>
</gene>
<keyword evidence="1" id="KW-0732">Signal</keyword>
<organism evidence="2 3">
    <name type="scientific">Oharaeibacter diazotrophicus</name>
    <dbReference type="NCBI Taxonomy" id="1920512"/>
    <lineage>
        <taxon>Bacteria</taxon>
        <taxon>Pseudomonadati</taxon>
        <taxon>Pseudomonadota</taxon>
        <taxon>Alphaproteobacteria</taxon>
        <taxon>Hyphomicrobiales</taxon>
        <taxon>Pleomorphomonadaceae</taxon>
        <taxon>Oharaeibacter</taxon>
    </lineage>
</organism>
<comment type="caution">
    <text evidence="2">The sequence shown here is derived from an EMBL/GenBank/DDBJ whole genome shotgun (WGS) entry which is preliminary data.</text>
</comment>
<feature type="signal peptide" evidence="1">
    <location>
        <begin position="1"/>
        <end position="20"/>
    </location>
</feature>
<keyword evidence="3" id="KW-1185">Reference proteome</keyword>
<dbReference type="Proteomes" id="UP000294547">
    <property type="component" value="Unassembled WGS sequence"/>
</dbReference>
<evidence type="ECO:0000313" key="3">
    <source>
        <dbReference type="Proteomes" id="UP000294547"/>
    </source>
</evidence>
<protein>
    <submittedName>
        <fullName evidence="2">Uncharacterized protein</fullName>
    </submittedName>
</protein>
<proteinExistence type="predicted"/>
<evidence type="ECO:0000256" key="1">
    <source>
        <dbReference type="SAM" id="SignalP"/>
    </source>
</evidence>
<dbReference type="EMBL" id="SNXY01000009">
    <property type="protein sequence ID" value="TDP83517.1"/>
    <property type="molecule type" value="Genomic_DNA"/>
</dbReference>